<feature type="transmembrane region" description="Helical" evidence="1">
    <location>
        <begin position="228"/>
        <end position="248"/>
    </location>
</feature>
<dbReference type="AlphaFoldDB" id="A0A8J7G7U1"/>
<feature type="transmembrane region" description="Helical" evidence="1">
    <location>
        <begin position="133"/>
        <end position="153"/>
    </location>
</feature>
<reference evidence="2" key="1">
    <citation type="submission" date="2020-11" db="EMBL/GenBank/DDBJ databases">
        <title>Sequencing the genomes of 1000 actinobacteria strains.</title>
        <authorList>
            <person name="Klenk H.-P."/>
        </authorList>
    </citation>
    <scope>NUCLEOTIDE SEQUENCE</scope>
    <source>
        <strain evidence="2">DSM 45356</strain>
    </source>
</reference>
<feature type="transmembrane region" description="Helical" evidence="1">
    <location>
        <begin position="102"/>
        <end position="121"/>
    </location>
</feature>
<keyword evidence="1" id="KW-1133">Transmembrane helix</keyword>
<sequence>MQRPLGTALAALCGAAMAVQARVNGELGHQLHDGVAAATFSFGSGLILLLLLVPTFPAGRRALGRIRDALRARELRFWHLLGGTCGALLVAAQGLTVATLGVALFSVSVVGGQLASGLFVDRAGLGPGAAQPITARRLVGAGIALIAVAVAVADRVTSLSGIGLAGVAVAAGVAIAWQQAVNGRVREAANAALPAALVNFLAGTVALVLVAAVVTATRGLPDTLPTAPWLYVGGPLGILFIAIAATVVRATGVLVFALGSVAGQLVGAVVLDLVAPAPGHQLAVNTVLGVGVALAAVAIGATGRSGRKEPARAGSETRS</sequence>
<evidence type="ECO:0000313" key="2">
    <source>
        <dbReference type="EMBL" id="MBG6135303.1"/>
    </source>
</evidence>
<dbReference type="RefSeq" id="WP_197002427.1">
    <property type="nucleotide sequence ID" value="NZ_BONS01000003.1"/>
</dbReference>
<organism evidence="2 3">
    <name type="scientific">Longispora fulva</name>
    <dbReference type="NCBI Taxonomy" id="619741"/>
    <lineage>
        <taxon>Bacteria</taxon>
        <taxon>Bacillati</taxon>
        <taxon>Actinomycetota</taxon>
        <taxon>Actinomycetes</taxon>
        <taxon>Micromonosporales</taxon>
        <taxon>Micromonosporaceae</taxon>
        <taxon>Longispora</taxon>
    </lineage>
</organism>
<feature type="transmembrane region" description="Helical" evidence="1">
    <location>
        <begin position="77"/>
        <end position="96"/>
    </location>
</feature>
<dbReference type="GO" id="GO:0005886">
    <property type="term" value="C:plasma membrane"/>
    <property type="evidence" value="ECO:0007669"/>
    <property type="project" value="TreeGrafter"/>
</dbReference>
<protein>
    <submittedName>
        <fullName evidence="2">Transporter family-2 protein</fullName>
    </submittedName>
</protein>
<dbReference type="InterPro" id="IPR006750">
    <property type="entry name" value="YdcZ"/>
</dbReference>
<feature type="transmembrane region" description="Helical" evidence="1">
    <location>
        <begin position="34"/>
        <end position="56"/>
    </location>
</feature>
<dbReference type="PANTHER" id="PTHR34821">
    <property type="entry name" value="INNER MEMBRANE PROTEIN YDCZ"/>
    <property type="match status" value="1"/>
</dbReference>
<dbReference type="EMBL" id="JADOUF010000001">
    <property type="protein sequence ID" value="MBG6135303.1"/>
    <property type="molecule type" value="Genomic_DNA"/>
</dbReference>
<dbReference type="PANTHER" id="PTHR34821:SF2">
    <property type="entry name" value="INNER MEMBRANE PROTEIN YDCZ"/>
    <property type="match status" value="1"/>
</dbReference>
<proteinExistence type="predicted"/>
<accession>A0A8J7G7U1</accession>
<keyword evidence="1" id="KW-0472">Membrane</keyword>
<feature type="transmembrane region" description="Helical" evidence="1">
    <location>
        <begin position="159"/>
        <end position="177"/>
    </location>
</feature>
<dbReference type="Pfam" id="PF04657">
    <property type="entry name" value="DMT_YdcZ"/>
    <property type="match status" value="2"/>
</dbReference>
<keyword evidence="1" id="KW-0812">Transmembrane</keyword>
<feature type="transmembrane region" description="Helical" evidence="1">
    <location>
        <begin position="282"/>
        <end position="302"/>
    </location>
</feature>
<feature type="transmembrane region" description="Helical" evidence="1">
    <location>
        <begin position="255"/>
        <end position="276"/>
    </location>
</feature>
<dbReference type="Proteomes" id="UP000622552">
    <property type="component" value="Unassembled WGS sequence"/>
</dbReference>
<evidence type="ECO:0000313" key="3">
    <source>
        <dbReference type="Proteomes" id="UP000622552"/>
    </source>
</evidence>
<keyword evidence="3" id="KW-1185">Reference proteome</keyword>
<gene>
    <name evidence="2" type="ORF">IW245_001497</name>
</gene>
<name>A0A8J7G7U1_9ACTN</name>
<feature type="transmembrane region" description="Helical" evidence="1">
    <location>
        <begin position="189"/>
        <end position="216"/>
    </location>
</feature>
<evidence type="ECO:0000256" key="1">
    <source>
        <dbReference type="SAM" id="Phobius"/>
    </source>
</evidence>
<comment type="caution">
    <text evidence="2">The sequence shown here is derived from an EMBL/GenBank/DDBJ whole genome shotgun (WGS) entry which is preliminary data.</text>
</comment>